<dbReference type="KEGG" id="dpl:KGM_211223"/>
<gene>
    <name evidence="2" type="ORF">KGM_211223</name>
</gene>
<dbReference type="EMBL" id="AGBW02014799">
    <property type="protein sequence ID" value="OWR41046.1"/>
    <property type="molecule type" value="Genomic_DNA"/>
</dbReference>
<dbReference type="Proteomes" id="UP000007151">
    <property type="component" value="Unassembled WGS sequence"/>
</dbReference>
<dbReference type="InParanoid" id="A0A212EHT4"/>
<keyword evidence="3" id="KW-1185">Reference proteome</keyword>
<reference evidence="2 3" key="1">
    <citation type="journal article" date="2011" name="Cell">
        <title>The monarch butterfly genome yields insights into long-distance migration.</title>
        <authorList>
            <person name="Zhan S."/>
            <person name="Merlin C."/>
            <person name="Boore J.L."/>
            <person name="Reppert S.M."/>
        </authorList>
    </citation>
    <scope>NUCLEOTIDE SEQUENCE [LARGE SCALE GENOMIC DNA]</scope>
    <source>
        <strain evidence="2">F-2</strain>
    </source>
</reference>
<name>A0A212EHT4_DANPL</name>
<dbReference type="AlphaFoldDB" id="A0A212EHT4"/>
<feature type="region of interest" description="Disordered" evidence="1">
    <location>
        <begin position="1"/>
        <end position="28"/>
    </location>
</feature>
<proteinExistence type="predicted"/>
<evidence type="ECO:0000256" key="1">
    <source>
        <dbReference type="SAM" id="MobiDB-lite"/>
    </source>
</evidence>
<evidence type="ECO:0000313" key="2">
    <source>
        <dbReference type="EMBL" id="OWR41046.1"/>
    </source>
</evidence>
<protein>
    <submittedName>
        <fullName evidence="2">Uncharacterized protein</fullName>
    </submittedName>
</protein>
<sequence>MDDVTRRVTSRASLDAEADSPPHHPYSHHQDIFRLPQCWLEGVSNAPRILADGHRHDSSTQSLRTQRFYTTKAKINTELEGGVVRALTWRWLFRIQRGGARLQGQFEARARQSQLTQQDPHAAEHIALTARTHSQSVASRGDRERAHGSTRWRTFGAILRPPPLRLVAISRRLTSRLRRHDDDVTNGTSHRPPASSSPPARTCANGIASTEWSFRSPASPPASFHRSITFFTVNWHFSCGLFSIIVGRRMRERISFSFDASFRIGVASRHTRISIGRS</sequence>
<organism evidence="2 3">
    <name type="scientific">Danaus plexippus plexippus</name>
    <dbReference type="NCBI Taxonomy" id="278856"/>
    <lineage>
        <taxon>Eukaryota</taxon>
        <taxon>Metazoa</taxon>
        <taxon>Ecdysozoa</taxon>
        <taxon>Arthropoda</taxon>
        <taxon>Hexapoda</taxon>
        <taxon>Insecta</taxon>
        <taxon>Pterygota</taxon>
        <taxon>Neoptera</taxon>
        <taxon>Endopterygota</taxon>
        <taxon>Lepidoptera</taxon>
        <taxon>Glossata</taxon>
        <taxon>Ditrysia</taxon>
        <taxon>Papilionoidea</taxon>
        <taxon>Nymphalidae</taxon>
        <taxon>Danainae</taxon>
        <taxon>Danaini</taxon>
        <taxon>Danaina</taxon>
        <taxon>Danaus</taxon>
        <taxon>Danaus</taxon>
    </lineage>
</organism>
<comment type="caution">
    <text evidence="2">The sequence shown here is derived from an EMBL/GenBank/DDBJ whole genome shotgun (WGS) entry which is preliminary data.</text>
</comment>
<feature type="compositionally biased region" description="Low complexity" evidence="1">
    <location>
        <begin position="189"/>
        <end position="201"/>
    </location>
</feature>
<accession>A0A212EHT4</accession>
<evidence type="ECO:0000313" key="3">
    <source>
        <dbReference type="Proteomes" id="UP000007151"/>
    </source>
</evidence>
<feature type="region of interest" description="Disordered" evidence="1">
    <location>
        <begin position="178"/>
        <end position="202"/>
    </location>
</feature>